<dbReference type="Pfam" id="PF00079">
    <property type="entry name" value="Serpin"/>
    <property type="match status" value="1"/>
</dbReference>
<protein>
    <submittedName>
        <fullName evidence="3">Serpin family protein</fullName>
    </submittedName>
</protein>
<dbReference type="PROSITE" id="PS51257">
    <property type="entry name" value="PROKAR_LIPOPROTEIN"/>
    <property type="match status" value="1"/>
</dbReference>
<dbReference type="SMART" id="SM00093">
    <property type="entry name" value="SERPIN"/>
    <property type="match status" value="1"/>
</dbReference>
<dbReference type="Gene3D" id="2.30.39.10">
    <property type="entry name" value="Alpha-1-antitrypsin, domain 1"/>
    <property type="match status" value="1"/>
</dbReference>
<feature type="domain" description="Serpin" evidence="2">
    <location>
        <begin position="58"/>
        <end position="418"/>
    </location>
</feature>
<dbReference type="InterPro" id="IPR036186">
    <property type="entry name" value="Serpin_sf"/>
</dbReference>
<reference evidence="3 4" key="1">
    <citation type="submission" date="2022-03" db="EMBL/GenBank/DDBJ databases">
        <title>Isotopic signatures of nitrous oxide derived from detoxification processes.</title>
        <authorList>
            <person name="Behrendt U."/>
            <person name="Buchen C."/>
            <person name="Well R."/>
            <person name="Ulrich A."/>
            <person name="Rohe L."/>
            <person name="Kolb S."/>
            <person name="Schloter M."/>
            <person name="Horn M.A."/>
            <person name="Augustin J."/>
        </authorList>
    </citation>
    <scope>NUCLEOTIDE SEQUENCE [LARGE SCALE GENOMIC DNA]</scope>
    <source>
        <strain evidence="3 4">S4-C24</strain>
    </source>
</reference>
<keyword evidence="4" id="KW-1185">Reference proteome</keyword>
<evidence type="ECO:0000313" key="4">
    <source>
        <dbReference type="Proteomes" id="UP000829069"/>
    </source>
</evidence>
<dbReference type="PROSITE" id="PS00284">
    <property type="entry name" value="SERPIN"/>
    <property type="match status" value="1"/>
</dbReference>
<dbReference type="CDD" id="cd19590">
    <property type="entry name" value="serpin_thermopin-like"/>
    <property type="match status" value="1"/>
</dbReference>
<dbReference type="Gene3D" id="3.30.497.10">
    <property type="entry name" value="Antithrombin, subunit I, domain 2"/>
    <property type="match status" value="1"/>
</dbReference>
<evidence type="ECO:0000259" key="2">
    <source>
        <dbReference type="SMART" id="SM00093"/>
    </source>
</evidence>
<dbReference type="Proteomes" id="UP000829069">
    <property type="component" value="Chromosome"/>
</dbReference>
<evidence type="ECO:0000256" key="1">
    <source>
        <dbReference type="RuleBase" id="RU000411"/>
    </source>
</evidence>
<dbReference type="RefSeq" id="WP_241913259.1">
    <property type="nucleotide sequence ID" value="NZ_CP093326.1"/>
</dbReference>
<accession>A0ABY3W431</accession>
<organism evidence="3 4">
    <name type="scientific">Arthrobacter sulfonylureivorans</name>
    <dbReference type="NCBI Taxonomy" id="2486855"/>
    <lineage>
        <taxon>Bacteria</taxon>
        <taxon>Bacillati</taxon>
        <taxon>Actinomycetota</taxon>
        <taxon>Actinomycetes</taxon>
        <taxon>Micrococcales</taxon>
        <taxon>Micrococcaceae</taxon>
        <taxon>Arthrobacter</taxon>
    </lineage>
</organism>
<dbReference type="InterPro" id="IPR023796">
    <property type="entry name" value="Serpin_dom"/>
</dbReference>
<name>A0ABY3W431_9MICC</name>
<dbReference type="SUPFAM" id="SSF56574">
    <property type="entry name" value="Serpins"/>
    <property type="match status" value="1"/>
</dbReference>
<dbReference type="EMBL" id="CP093326">
    <property type="protein sequence ID" value="UNK44925.1"/>
    <property type="molecule type" value="Genomic_DNA"/>
</dbReference>
<sequence>MVRRRTTAALAALGLAPVVMLGGCAAPPELLRADGVARADAAAGGFPAEIDALRRSALTLGAAMLAAAPEKNQVTGPVSLLYAVAMLRAGAGSTTADEIDRVLGLPEQNLDAALNSLLAQWEEFDGDPGSVDEDEPPARPLMHLANGVFVDAETPTGEGYLRILAEHYGSGVYPLDYSDPSTKGAMDAWVDHHTGGRITEAPRGYHPDNTLTLLNAVYFAAAWEQPFDPSATEDADFTTASGERVSVPMMGNLVQAPYARGKGWQGVDLPYGDGFAMRLILPDGGTPVMDQTGLLDVANVMDSADDAMVVLELPRWNHTHQQDLLPILLRLGLEETFGPAPDLAAIQQDASVTGAAQQANITVGEKGTIAAAVTQMDVMAGSLPPQPDVQLSFDRPFLYQIIHLPTGFPLFLGTVMDPR</sequence>
<dbReference type="PANTHER" id="PTHR11461">
    <property type="entry name" value="SERINE PROTEASE INHIBITOR, SERPIN"/>
    <property type="match status" value="1"/>
</dbReference>
<dbReference type="InterPro" id="IPR000215">
    <property type="entry name" value="Serpin_fam"/>
</dbReference>
<dbReference type="PANTHER" id="PTHR11461:SF211">
    <property type="entry name" value="GH10112P-RELATED"/>
    <property type="match status" value="1"/>
</dbReference>
<proteinExistence type="inferred from homology"/>
<gene>
    <name evidence="3" type="ORF">MNQ99_13305</name>
</gene>
<dbReference type="InterPro" id="IPR042178">
    <property type="entry name" value="Serpin_sf_1"/>
</dbReference>
<comment type="similarity">
    <text evidence="1">Belongs to the serpin family.</text>
</comment>
<dbReference type="InterPro" id="IPR023795">
    <property type="entry name" value="Serpin_CS"/>
</dbReference>
<dbReference type="InterPro" id="IPR042185">
    <property type="entry name" value="Serpin_sf_2"/>
</dbReference>
<evidence type="ECO:0000313" key="3">
    <source>
        <dbReference type="EMBL" id="UNK44925.1"/>
    </source>
</evidence>